<evidence type="ECO:0008006" key="3">
    <source>
        <dbReference type="Google" id="ProtNLM"/>
    </source>
</evidence>
<organism evidence="1 2">
    <name type="scientific">Monilinia fructigena</name>
    <dbReference type="NCBI Taxonomy" id="38457"/>
    <lineage>
        <taxon>Eukaryota</taxon>
        <taxon>Fungi</taxon>
        <taxon>Dikarya</taxon>
        <taxon>Ascomycota</taxon>
        <taxon>Pezizomycotina</taxon>
        <taxon>Leotiomycetes</taxon>
        <taxon>Helotiales</taxon>
        <taxon>Sclerotiniaceae</taxon>
        <taxon>Monilinia</taxon>
    </lineage>
</organism>
<protein>
    <recommendedName>
        <fullName evidence="3">Heterokaryon incompatibility domain-containing protein</fullName>
    </recommendedName>
</protein>
<evidence type="ECO:0000313" key="2">
    <source>
        <dbReference type="Proteomes" id="UP000249056"/>
    </source>
</evidence>
<dbReference type="AlphaFoldDB" id="A0A395IKC2"/>
<accession>A0A395IKC2</accession>
<dbReference type="OrthoDB" id="5347061at2759"/>
<reference evidence="1 2" key="1">
    <citation type="submission" date="2018-06" db="EMBL/GenBank/DDBJ databases">
        <title>Genome Sequence of the Brown Rot Fungal Pathogen Monilinia fructigena.</title>
        <authorList>
            <person name="Landi L."/>
            <person name="De Miccolis Angelini R.M."/>
            <person name="Pollastro S."/>
            <person name="Abate D."/>
            <person name="Faretra F."/>
            <person name="Romanazzi G."/>
        </authorList>
    </citation>
    <scope>NUCLEOTIDE SEQUENCE [LARGE SCALE GENOMIC DNA]</scope>
    <source>
        <strain evidence="1 2">Mfrg269</strain>
    </source>
</reference>
<proteinExistence type="predicted"/>
<name>A0A395IKC2_9HELO</name>
<dbReference type="EMBL" id="QKRW01000067">
    <property type="protein sequence ID" value="RAL58839.1"/>
    <property type="molecule type" value="Genomic_DNA"/>
</dbReference>
<comment type="caution">
    <text evidence="1">The sequence shown here is derived from an EMBL/GenBank/DDBJ whole genome shotgun (WGS) entry which is preliminary data.</text>
</comment>
<sequence>MSDPRDGVPRLPNHIFSPELSRNTVSIYHDVTNANVDHLAKKEDKEARDAWHKILRLYTRRELTKPRDRLIALSGIVDYFARTWSLRSNYLAGLWRHELPYCLLWYNVNGQANKPAVRPISYRAPSWSWAAIDGEISSERIMEQDALCIVQQCYTIPKRDSNPYGEVIKGVLVLQVALRRTTWNPIEGELFEDGHGVSEGTFDCRSDHGEIGFVSVDAAEDFSSSTVEVYAAIVAQTSTALHGIIVAPVTASKMMKDANEISATNLTFRRIGWFVPRFVIEKTGCVHRNKLSILYR</sequence>
<dbReference type="Proteomes" id="UP000249056">
    <property type="component" value="Unassembled WGS sequence"/>
</dbReference>
<dbReference type="PANTHER" id="PTHR33112">
    <property type="entry name" value="DOMAIN PROTEIN, PUTATIVE-RELATED"/>
    <property type="match status" value="1"/>
</dbReference>
<keyword evidence="2" id="KW-1185">Reference proteome</keyword>
<evidence type="ECO:0000313" key="1">
    <source>
        <dbReference type="EMBL" id="RAL58839.1"/>
    </source>
</evidence>
<dbReference type="PANTHER" id="PTHR33112:SF10">
    <property type="entry name" value="TOL"/>
    <property type="match status" value="1"/>
</dbReference>
<gene>
    <name evidence="1" type="ORF">DID88_009149</name>
</gene>